<dbReference type="SMART" id="SM00116">
    <property type="entry name" value="CBS"/>
    <property type="match status" value="2"/>
</dbReference>
<dbReference type="InterPro" id="IPR051257">
    <property type="entry name" value="Diverse_CBS-Domain"/>
</dbReference>
<accession>A0ABU1BM31</accession>
<evidence type="ECO:0000313" key="4">
    <source>
        <dbReference type="EMBL" id="MDQ9170057.1"/>
    </source>
</evidence>
<dbReference type="InterPro" id="IPR046342">
    <property type="entry name" value="CBS_dom_sf"/>
</dbReference>
<dbReference type="PROSITE" id="PS51371">
    <property type="entry name" value="CBS"/>
    <property type="match status" value="2"/>
</dbReference>
<evidence type="ECO:0000313" key="5">
    <source>
        <dbReference type="Proteomes" id="UP001225596"/>
    </source>
</evidence>
<keyword evidence="1 2" id="KW-0129">CBS domain</keyword>
<evidence type="ECO:0000259" key="3">
    <source>
        <dbReference type="PROSITE" id="PS51371"/>
    </source>
</evidence>
<evidence type="ECO:0000256" key="2">
    <source>
        <dbReference type="PROSITE-ProRule" id="PRU00703"/>
    </source>
</evidence>
<proteinExistence type="predicted"/>
<feature type="domain" description="CBS" evidence="3">
    <location>
        <begin position="8"/>
        <end position="66"/>
    </location>
</feature>
<feature type="domain" description="CBS" evidence="3">
    <location>
        <begin position="73"/>
        <end position="130"/>
    </location>
</feature>
<dbReference type="PANTHER" id="PTHR43080:SF2">
    <property type="entry name" value="CBS DOMAIN-CONTAINING PROTEIN"/>
    <property type="match status" value="1"/>
</dbReference>
<dbReference type="Pfam" id="PF00571">
    <property type="entry name" value="CBS"/>
    <property type="match status" value="2"/>
</dbReference>
<dbReference type="SUPFAM" id="SSF54631">
    <property type="entry name" value="CBS-domain pair"/>
    <property type="match status" value="1"/>
</dbReference>
<protein>
    <submittedName>
        <fullName evidence="4">CBS domain-containing protein</fullName>
    </submittedName>
</protein>
<sequence length="148" mass="16464">MQLINEIMTRDVMTVSPQETIRRAAQMMDELNVGAVPVCDGQKLVGMITDRDITVRAIAAGCAPDSTYVGDIMSSDVRWCYDDQPVDEVMEQMQDVQIRRIPVMDHNTQNMIGIVSLGDLATKHSAEVDRTLEKISSPSEPDRPQLNS</sequence>
<dbReference type="RefSeq" id="WP_338435974.1">
    <property type="nucleotide sequence ID" value="NZ_JAUYVH010000002.1"/>
</dbReference>
<dbReference type="Proteomes" id="UP001225596">
    <property type="component" value="Unassembled WGS sequence"/>
</dbReference>
<name>A0ABU1BM31_9BURK</name>
<dbReference type="InterPro" id="IPR000644">
    <property type="entry name" value="CBS_dom"/>
</dbReference>
<dbReference type="CDD" id="cd04622">
    <property type="entry name" value="CBS_pair_HRP1_like"/>
    <property type="match status" value="1"/>
</dbReference>
<comment type="caution">
    <text evidence="4">The sequence shown here is derived from an EMBL/GenBank/DDBJ whole genome shotgun (WGS) entry which is preliminary data.</text>
</comment>
<keyword evidence="5" id="KW-1185">Reference proteome</keyword>
<dbReference type="Gene3D" id="3.10.580.10">
    <property type="entry name" value="CBS-domain"/>
    <property type="match status" value="1"/>
</dbReference>
<dbReference type="EMBL" id="JAUYVH010000002">
    <property type="protein sequence ID" value="MDQ9170057.1"/>
    <property type="molecule type" value="Genomic_DNA"/>
</dbReference>
<evidence type="ECO:0000256" key="1">
    <source>
        <dbReference type="ARBA" id="ARBA00023122"/>
    </source>
</evidence>
<gene>
    <name evidence="4" type="ORF">Q8A64_06480</name>
</gene>
<reference evidence="4 5" key="1">
    <citation type="submission" date="2023-08" db="EMBL/GenBank/DDBJ databases">
        <title>Oxalobacteraceae gen .nov., isolated from river sludge outside the plant.</title>
        <authorList>
            <person name="Zhao S.Y."/>
        </authorList>
    </citation>
    <scope>NUCLEOTIDE SEQUENCE [LARGE SCALE GENOMIC DNA]</scope>
    <source>
        <strain evidence="4 5">R-40</strain>
    </source>
</reference>
<dbReference type="PANTHER" id="PTHR43080">
    <property type="entry name" value="CBS DOMAIN-CONTAINING PROTEIN CBSX3, MITOCHONDRIAL"/>
    <property type="match status" value="1"/>
</dbReference>
<organism evidence="4 5">
    <name type="scientific">Keguizhuia sedimenti</name>
    <dbReference type="NCBI Taxonomy" id="3064264"/>
    <lineage>
        <taxon>Bacteria</taxon>
        <taxon>Pseudomonadati</taxon>
        <taxon>Pseudomonadota</taxon>
        <taxon>Betaproteobacteria</taxon>
        <taxon>Burkholderiales</taxon>
        <taxon>Oxalobacteraceae</taxon>
        <taxon>Keguizhuia</taxon>
    </lineage>
</organism>